<dbReference type="AlphaFoldDB" id="A0A2K9BRP1"/>
<dbReference type="EMBL" id="CP025257">
    <property type="protein sequence ID" value="AUF83672.1"/>
    <property type="molecule type" value="Genomic_DNA"/>
</dbReference>
<keyword evidence="1" id="KW-0812">Transmembrane</keyword>
<dbReference type="OrthoDB" id="391715at2"/>
<evidence type="ECO:0000313" key="2">
    <source>
        <dbReference type="EMBL" id="AUF83672.1"/>
    </source>
</evidence>
<keyword evidence="3" id="KW-1185">Reference proteome</keyword>
<reference evidence="2 3" key="1">
    <citation type="submission" date="2017-12" db="EMBL/GenBank/DDBJ databases">
        <title>Mesoplasma syrphidae YJS, Complete Genome.</title>
        <authorList>
            <person name="Knight T.F."/>
            <person name="Citino T."/>
            <person name="Rubinstein R."/>
            <person name="Neuschaefer Z."/>
        </authorList>
    </citation>
    <scope>NUCLEOTIDE SEQUENCE [LARGE SCALE GENOMIC DNA]</scope>
    <source>
        <strain evidence="2 3">YJS</strain>
    </source>
</reference>
<keyword evidence="1" id="KW-1133">Transmembrane helix</keyword>
<gene>
    <name evidence="2" type="ORF">CXP39_02585</name>
</gene>
<dbReference type="RefSeq" id="WP_027047979.1">
    <property type="nucleotide sequence ID" value="NZ_CP025257.1"/>
</dbReference>
<protein>
    <submittedName>
        <fullName evidence="2">Uncharacterized protein</fullName>
    </submittedName>
</protein>
<evidence type="ECO:0000313" key="3">
    <source>
        <dbReference type="Proteomes" id="UP000233419"/>
    </source>
</evidence>
<proteinExistence type="predicted"/>
<organism evidence="2 3">
    <name type="scientific">Mesoplasma syrphidae</name>
    <dbReference type="NCBI Taxonomy" id="225999"/>
    <lineage>
        <taxon>Bacteria</taxon>
        <taxon>Bacillati</taxon>
        <taxon>Mycoplasmatota</taxon>
        <taxon>Mollicutes</taxon>
        <taxon>Entomoplasmatales</taxon>
        <taxon>Entomoplasmataceae</taxon>
        <taxon>Mesoplasma</taxon>
    </lineage>
</organism>
<accession>A0A2K9BRP1</accession>
<feature type="transmembrane region" description="Helical" evidence="1">
    <location>
        <begin position="128"/>
        <end position="151"/>
    </location>
</feature>
<evidence type="ECO:0000256" key="1">
    <source>
        <dbReference type="SAM" id="Phobius"/>
    </source>
</evidence>
<dbReference type="KEGG" id="msyr:CXP39_02585"/>
<feature type="transmembrane region" description="Helical" evidence="1">
    <location>
        <begin position="187"/>
        <end position="207"/>
    </location>
</feature>
<sequence length="272" mass="32217">MGAVFYANIVLWIVDTFALFSILFVYLVTTKSYNSYQVPRISTYNDVIKSSDIERLLIEFKTMFNLGDYDIIYSETDKYVKIFKNLNKRKKKIIISKKIFESVGYELDYLIARIWLSAKTTQKDNKVLIYKLTVIIFPVILVWSILILYILQTGVFFTGINYHATYTNEAEKSWLIKTIVWLWKTKFIGFLMISFLTILVVDFLVAYRYKEIIENEYNNEIIGLVKTVMEDFYKDFIAARTYAQDIKYPFVPILKTATFWEQSKWLGPFVHM</sequence>
<name>A0A2K9BRP1_9MOLU</name>
<keyword evidence="1" id="KW-0472">Membrane</keyword>
<dbReference type="Proteomes" id="UP000233419">
    <property type="component" value="Chromosome"/>
</dbReference>
<feature type="transmembrane region" description="Helical" evidence="1">
    <location>
        <begin position="6"/>
        <end position="28"/>
    </location>
</feature>